<feature type="binding site" evidence="10">
    <location>
        <position position="262"/>
    </location>
    <ligand>
        <name>Zn(2+)</name>
        <dbReference type="ChEBI" id="CHEBI:29105"/>
    </ligand>
</feature>
<evidence type="ECO:0000256" key="2">
    <source>
        <dbReference type="ARBA" id="ARBA00007723"/>
    </source>
</evidence>
<feature type="binding site" evidence="10">
    <location>
        <position position="43"/>
    </location>
    <ligand>
        <name>Zn(2+)</name>
        <dbReference type="ChEBI" id="CHEBI:29105"/>
    </ligand>
</feature>
<feature type="short sequence motif" description="'KMSKS' region" evidence="10">
    <location>
        <begin position="295"/>
        <end position="299"/>
    </location>
</feature>
<feature type="binding site" evidence="10">
    <location>
        <begin position="81"/>
        <end position="83"/>
    </location>
    <ligand>
        <name>L-cysteinyl-5'-AMP</name>
        <dbReference type="ChEBI" id="CHEBI:144924"/>
    </ligand>
</feature>
<feature type="binding site" evidence="10">
    <location>
        <begin position="255"/>
        <end position="257"/>
    </location>
    <ligand>
        <name>L-cysteinyl-5'-AMP</name>
        <dbReference type="ChEBI" id="CHEBI:144924"/>
    </ligand>
</feature>
<reference evidence="12 13" key="1">
    <citation type="submission" date="2022-11" db="EMBL/GenBank/DDBJ databases">
        <title>Anaerobic phenanthrene biodegradation by a DNRA strain PheN6.</title>
        <authorList>
            <person name="Zhang Z."/>
        </authorList>
    </citation>
    <scope>NUCLEOTIDE SEQUENCE [LARGE SCALE GENOMIC DNA]</scope>
    <source>
        <strain evidence="12 13">PheN6</strain>
    </source>
</reference>
<evidence type="ECO:0000256" key="6">
    <source>
        <dbReference type="ARBA" id="ARBA00022741"/>
    </source>
</evidence>
<dbReference type="PRINTS" id="PR00983">
    <property type="entry name" value="TRNASYNTHCYS"/>
</dbReference>
<keyword evidence="8 10" id="KW-0067">ATP-binding</keyword>
<evidence type="ECO:0000256" key="7">
    <source>
        <dbReference type="ARBA" id="ARBA00022833"/>
    </source>
</evidence>
<dbReference type="Gene3D" id="1.20.120.640">
    <property type="entry name" value="Anticodon-binding domain of a subclass of class I aminoacyl-tRNA synthetases"/>
    <property type="match status" value="1"/>
</dbReference>
<comment type="catalytic activity">
    <reaction evidence="9 10">
        <text>1D-myo-inositol 2-amino-2-deoxy-alpha-D-glucopyranoside + L-cysteine + ATP = 1D-myo-inositol 2-(L-cysteinylamino)-2-deoxy-alpha-D-glucopyranoside + AMP + diphosphate + H(+)</text>
        <dbReference type="Rhea" id="RHEA:26176"/>
        <dbReference type="ChEBI" id="CHEBI:15378"/>
        <dbReference type="ChEBI" id="CHEBI:30616"/>
        <dbReference type="ChEBI" id="CHEBI:33019"/>
        <dbReference type="ChEBI" id="CHEBI:35235"/>
        <dbReference type="ChEBI" id="CHEBI:58886"/>
        <dbReference type="ChEBI" id="CHEBI:58887"/>
        <dbReference type="ChEBI" id="CHEBI:456215"/>
        <dbReference type="EC" id="6.3.1.13"/>
    </reaction>
</comment>
<dbReference type="InterPro" id="IPR024909">
    <property type="entry name" value="Cys-tRNA/MSH_ligase"/>
</dbReference>
<dbReference type="NCBIfam" id="TIGR03447">
    <property type="entry name" value="mycothiol_MshC"/>
    <property type="match status" value="1"/>
</dbReference>
<gene>
    <name evidence="10 12" type="primary">mshC</name>
    <name evidence="12" type="ORF">OO014_09440</name>
</gene>
<evidence type="ECO:0000256" key="3">
    <source>
        <dbReference type="ARBA" id="ARBA00011245"/>
    </source>
</evidence>
<dbReference type="GO" id="GO:0035446">
    <property type="term" value="F:cysteine-glucosaminylinositol ligase activity"/>
    <property type="evidence" value="ECO:0007669"/>
    <property type="project" value="UniProtKB-EC"/>
</dbReference>
<accession>A0ABT5GI13</accession>
<dbReference type="EMBL" id="JAPFQL010000034">
    <property type="protein sequence ID" value="MDC5697480.1"/>
    <property type="molecule type" value="Genomic_DNA"/>
</dbReference>
<dbReference type="SUPFAM" id="SSF52374">
    <property type="entry name" value="Nucleotidylyl transferase"/>
    <property type="match status" value="1"/>
</dbReference>
<keyword evidence="6 10" id="KW-0547">Nucleotide-binding</keyword>
<name>A0ABT5GI13_9MICO</name>
<evidence type="ECO:0000256" key="1">
    <source>
        <dbReference type="ARBA" id="ARBA00003679"/>
    </source>
</evidence>
<feature type="domain" description="tRNA synthetases class I catalytic" evidence="11">
    <location>
        <begin position="39"/>
        <end position="343"/>
    </location>
</feature>
<proteinExistence type="inferred from homology"/>
<dbReference type="InterPro" id="IPR014729">
    <property type="entry name" value="Rossmann-like_a/b/a_fold"/>
</dbReference>
<evidence type="ECO:0000313" key="12">
    <source>
        <dbReference type="EMBL" id="MDC5697480.1"/>
    </source>
</evidence>
<evidence type="ECO:0000259" key="11">
    <source>
        <dbReference type="Pfam" id="PF01406"/>
    </source>
</evidence>
<comment type="cofactor">
    <cofactor evidence="10">
        <name>Zn(2+)</name>
        <dbReference type="ChEBI" id="CHEBI:29105"/>
    </cofactor>
    <text evidence="10">Binds 1 zinc ion per subunit.</text>
</comment>
<evidence type="ECO:0000256" key="9">
    <source>
        <dbReference type="ARBA" id="ARBA00048350"/>
    </source>
</evidence>
<evidence type="ECO:0000256" key="4">
    <source>
        <dbReference type="ARBA" id="ARBA00022598"/>
    </source>
</evidence>
<evidence type="ECO:0000313" key="13">
    <source>
        <dbReference type="Proteomes" id="UP001150259"/>
    </source>
</evidence>
<dbReference type="RefSeq" id="WP_272462056.1">
    <property type="nucleotide sequence ID" value="NZ_JAPFQL010000034.1"/>
</dbReference>
<dbReference type="HAMAP" id="MF_01697">
    <property type="entry name" value="MshC"/>
    <property type="match status" value="1"/>
</dbReference>
<feature type="binding site" evidence="10">
    <location>
        <position position="233"/>
    </location>
    <ligand>
        <name>L-cysteinyl-5'-AMP</name>
        <dbReference type="ChEBI" id="CHEBI:144924"/>
    </ligand>
</feature>
<dbReference type="Proteomes" id="UP001150259">
    <property type="component" value="Unassembled WGS sequence"/>
</dbReference>
<comment type="caution">
    <text evidence="12">The sequence shown here is derived from an EMBL/GenBank/DDBJ whole genome shotgun (WGS) entry which is preliminary data.</text>
</comment>
<evidence type="ECO:0000256" key="5">
    <source>
        <dbReference type="ARBA" id="ARBA00022723"/>
    </source>
</evidence>
<keyword evidence="4 10" id="KW-0436">Ligase</keyword>
<keyword evidence="13" id="KW-1185">Reference proteome</keyword>
<feature type="short sequence motif" description="'HIGH' region" evidence="10">
    <location>
        <begin position="45"/>
        <end position="55"/>
    </location>
</feature>
<dbReference type="Gene3D" id="3.40.50.620">
    <property type="entry name" value="HUPs"/>
    <property type="match status" value="1"/>
</dbReference>
<keyword evidence="5 10" id="KW-0479">Metal-binding</keyword>
<feature type="binding site" evidence="10">
    <location>
        <position position="58"/>
    </location>
    <ligand>
        <name>L-cysteinyl-5'-AMP</name>
        <dbReference type="ChEBI" id="CHEBI:144924"/>
    </ligand>
</feature>
<dbReference type="InterPro" id="IPR017812">
    <property type="entry name" value="Mycothiol_ligase_MshC"/>
</dbReference>
<organism evidence="12 13">
    <name type="scientific">Intrasporangium calvum</name>
    <dbReference type="NCBI Taxonomy" id="53358"/>
    <lineage>
        <taxon>Bacteria</taxon>
        <taxon>Bacillati</taxon>
        <taxon>Actinomycetota</taxon>
        <taxon>Actinomycetes</taxon>
        <taxon>Micrococcales</taxon>
        <taxon>Intrasporangiaceae</taxon>
        <taxon>Intrasporangium</taxon>
    </lineage>
</organism>
<feature type="short sequence motif" description="'ERGGDP' region" evidence="10">
    <location>
        <begin position="192"/>
        <end position="197"/>
    </location>
</feature>
<dbReference type="InterPro" id="IPR032678">
    <property type="entry name" value="tRNA-synt_1_cat_dom"/>
</dbReference>
<comment type="function">
    <text evidence="1 10">Catalyzes the ATP-dependent condensation of GlcN-Ins and L-cysteine to form L-Cys-GlcN-Ins.</text>
</comment>
<evidence type="ECO:0000256" key="8">
    <source>
        <dbReference type="ARBA" id="ARBA00022840"/>
    </source>
</evidence>
<dbReference type="PANTHER" id="PTHR10890">
    <property type="entry name" value="CYSTEINYL-TRNA SYNTHETASE"/>
    <property type="match status" value="1"/>
</dbReference>
<keyword evidence="7 10" id="KW-0862">Zinc</keyword>
<protein>
    <recommendedName>
        <fullName evidence="10">L-cysteine:1D-myo-inositol 2-amino-2-deoxy-alpha-D-glucopyranoside ligase</fullName>
        <shortName evidence="10">L-Cys:GlcN-Ins ligase</shortName>
        <ecNumber evidence="10">6.3.1.13</ecNumber>
    </recommendedName>
    <alternativeName>
        <fullName evidence="10">Mycothiol ligase</fullName>
        <shortName evidence="10">MSH ligase</shortName>
    </alternativeName>
</protein>
<comment type="similarity">
    <text evidence="2 10">Belongs to the class-I aminoacyl-tRNA synthetase family. MshC subfamily.</text>
</comment>
<feature type="binding site" evidence="10">
    <location>
        <position position="237"/>
    </location>
    <ligand>
        <name>Zn(2+)</name>
        <dbReference type="ChEBI" id="CHEBI:29105"/>
    </ligand>
</feature>
<feature type="binding site" evidence="10">
    <location>
        <position position="289"/>
    </location>
    <ligand>
        <name>L-cysteinyl-5'-AMP</name>
        <dbReference type="ChEBI" id="CHEBI:144924"/>
    </ligand>
</feature>
<comment type="subunit">
    <text evidence="3 10">Monomer.</text>
</comment>
<dbReference type="Pfam" id="PF01406">
    <property type="entry name" value="tRNA-synt_1e"/>
    <property type="match status" value="1"/>
</dbReference>
<dbReference type="PANTHER" id="PTHR10890:SF3">
    <property type="entry name" value="CYSTEINE--TRNA LIGASE, CYTOPLASMIC"/>
    <property type="match status" value="1"/>
</dbReference>
<dbReference type="EC" id="6.3.1.13" evidence="10"/>
<sequence length="418" mass="45053">MKSWPAPFVPQVPGRSPEVRVKDTVSGELLPAALGDTSSVYVCGITPYDATHLGHAATYLTFDLLVRALRDSGVAVRYVQNITDIDDPLLERADRDGIPWEDLATREIGLFREDMTALAVLPPDEYLGAVESIPTFIAPIEQLLASGDAYLVPAPDASRPGAHDVYFDVSRDPKFGSVSQLDEAGMLEVFAERGGDPDREGKRNRLDALLWRAHREGEPEWDGGPLGPGRPGWHIECACIACTHLGLPIDVQGGGSDLVFPHHEMSAAHARAFSGTTTFARTYVHQGMVGLDGEKMSKSKGNLVFVSELRRAGVDPMAIRLALLARHHASDWIWQESDLTAAQERLATWRRALSGNGGPPAEDTVAQIRAALADDLDSPRALASVDRWADEALARGGDDAGAPGLLARAIDALLGVRL</sequence>
<evidence type="ECO:0000256" key="10">
    <source>
        <dbReference type="HAMAP-Rule" id="MF_01697"/>
    </source>
</evidence>
<feature type="binding site" evidence="10">
    <location>
        <begin position="43"/>
        <end position="46"/>
    </location>
    <ligand>
        <name>L-cysteinyl-5'-AMP</name>
        <dbReference type="ChEBI" id="CHEBI:144924"/>
    </ligand>
</feature>